<dbReference type="InterPro" id="IPR004852">
    <property type="entry name" value="Di-haem_cyt_c_peroxidsae"/>
</dbReference>
<dbReference type="EMBL" id="JAVRIF010000003">
    <property type="protein sequence ID" value="MDT0603579.1"/>
    <property type="molecule type" value="Genomic_DNA"/>
</dbReference>
<feature type="domain" description="Cytochrome c" evidence="10">
    <location>
        <begin position="79"/>
        <end position="206"/>
    </location>
</feature>
<dbReference type="RefSeq" id="WP_311579986.1">
    <property type="nucleotide sequence ID" value="NZ_JAVRIF010000003.1"/>
</dbReference>
<feature type="domain" description="Cytochrome c" evidence="10">
    <location>
        <begin position="232"/>
        <end position="363"/>
    </location>
</feature>
<feature type="compositionally biased region" description="Low complexity" evidence="8">
    <location>
        <begin position="393"/>
        <end position="408"/>
    </location>
</feature>
<dbReference type="EC" id="1.11.1.5" evidence="11"/>
<evidence type="ECO:0000256" key="9">
    <source>
        <dbReference type="SAM" id="SignalP"/>
    </source>
</evidence>
<keyword evidence="3 7" id="KW-0479">Metal-binding</keyword>
<evidence type="ECO:0000256" key="1">
    <source>
        <dbReference type="ARBA" id="ARBA00004196"/>
    </source>
</evidence>
<reference evidence="11 12" key="1">
    <citation type="submission" date="2023-09" db="EMBL/GenBank/DDBJ databases">
        <authorList>
            <person name="Rey-Velasco X."/>
        </authorList>
    </citation>
    <scope>NUCLEOTIDE SEQUENCE [LARGE SCALE GENOMIC DNA]</scope>
    <source>
        <strain evidence="11 12">W431</strain>
    </source>
</reference>
<feature type="region of interest" description="Disordered" evidence="8">
    <location>
        <begin position="393"/>
        <end position="415"/>
    </location>
</feature>
<dbReference type="Gene3D" id="1.10.760.10">
    <property type="entry name" value="Cytochrome c-like domain"/>
    <property type="match status" value="2"/>
</dbReference>
<evidence type="ECO:0000259" key="10">
    <source>
        <dbReference type="PROSITE" id="PS51007"/>
    </source>
</evidence>
<gene>
    <name evidence="11" type="ORF">RM573_08225</name>
</gene>
<evidence type="ECO:0000256" key="3">
    <source>
        <dbReference type="ARBA" id="ARBA00022723"/>
    </source>
</evidence>
<keyword evidence="4 9" id="KW-0732">Signal</keyword>
<keyword evidence="6 7" id="KW-0408">Iron</keyword>
<keyword evidence="5 11" id="KW-0560">Oxidoreductase</keyword>
<dbReference type="PANTHER" id="PTHR30600">
    <property type="entry name" value="CYTOCHROME C PEROXIDASE-RELATED"/>
    <property type="match status" value="1"/>
</dbReference>
<feature type="signal peptide" evidence="9">
    <location>
        <begin position="1"/>
        <end position="22"/>
    </location>
</feature>
<evidence type="ECO:0000313" key="11">
    <source>
        <dbReference type="EMBL" id="MDT0603579.1"/>
    </source>
</evidence>
<comment type="subcellular location">
    <subcellularLocation>
        <location evidence="1">Cell envelope</location>
    </subcellularLocation>
</comment>
<dbReference type="PROSITE" id="PS51007">
    <property type="entry name" value="CYTC"/>
    <property type="match status" value="2"/>
</dbReference>
<evidence type="ECO:0000256" key="6">
    <source>
        <dbReference type="ARBA" id="ARBA00023004"/>
    </source>
</evidence>
<evidence type="ECO:0000313" key="12">
    <source>
        <dbReference type="Proteomes" id="UP001266357"/>
    </source>
</evidence>
<evidence type="ECO:0000256" key="8">
    <source>
        <dbReference type="SAM" id="MobiDB-lite"/>
    </source>
</evidence>
<evidence type="ECO:0000256" key="2">
    <source>
        <dbReference type="ARBA" id="ARBA00022617"/>
    </source>
</evidence>
<dbReference type="InterPro" id="IPR051395">
    <property type="entry name" value="Cytochrome_c_Peroxidase/MauG"/>
</dbReference>
<sequence length="415" mass="46433">MNKLFIYLLIIFCFIISPYSSAQQGDFVLAENCPPSFELTEQGVCRLLTRYQFYSSVQNKGLGGTRTNLPAHRDGFTPAQIDLGRYLFFDPALSKDGSISCASCHQPDKGFSDDLDRSIGITGKKVARSAPTLWNVAFVDKFFWDVRANSLEEQAMGPLFDPLEMANTPEQLLSTLRNNQDYQAMFAQAFPQQPTVELAQVYTALTAFQTSLISLNSRYDQYAHGYHQALTKNEIAGLNVFRSFVARCAECHQPPLFTNNEIAVIGAPEPAGRELDIGAEKTYNAPKLRGAFKVPTLRNITKSAPYMHSGRYDNLRDAVKFYNDGRGNSIPEGEEMLIHWHISEPNLTDDELDLIVEFLGTLTDESLTPQMPTKVPSGLPVIDEKFQLQQNQSLSSNQQVQMNQKKNNTAMQSGE</sequence>
<proteinExistence type="predicted"/>
<evidence type="ECO:0000256" key="7">
    <source>
        <dbReference type="PROSITE-ProRule" id="PRU00433"/>
    </source>
</evidence>
<dbReference type="InterPro" id="IPR036909">
    <property type="entry name" value="Cyt_c-like_dom_sf"/>
</dbReference>
<evidence type="ECO:0000256" key="4">
    <source>
        <dbReference type="ARBA" id="ARBA00022729"/>
    </source>
</evidence>
<keyword evidence="11" id="KW-0575">Peroxidase</keyword>
<dbReference type="InterPro" id="IPR009056">
    <property type="entry name" value="Cyt_c-like_dom"/>
</dbReference>
<dbReference type="PANTHER" id="PTHR30600:SF10">
    <property type="entry name" value="BLL6722 PROTEIN"/>
    <property type="match status" value="1"/>
</dbReference>
<accession>A0ABU3A075</accession>
<organism evidence="11 12">
    <name type="scientific">Thalassotalea castellviae</name>
    <dbReference type="NCBI Taxonomy" id="3075612"/>
    <lineage>
        <taxon>Bacteria</taxon>
        <taxon>Pseudomonadati</taxon>
        <taxon>Pseudomonadota</taxon>
        <taxon>Gammaproteobacteria</taxon>
        <taxon>Alteromonadales</taxon>
        <taxon>Colwelliaceae</taxon>
        <taxon>Thalassotalea</taxon>
    </lineage>
</organism>
<dbReference type="GO" id="GO:0004130">
    <property type="term" value="F:cytochrome-c peroxidase activity"/>
    <property type="evidence" value="ECO:0007669"/>
    <property type="project" value="UniProtKB-EC"/>
</dbReference>
<name>A0ABU3A075_9GAMM</name>
<keyword evidence="2 7" id="KW-0349">Heme</keyword>
<keyword evidence="12" id="KW-1185">Reference proteome</keyword>
<feature type="chain" id="PRO_5046589698" evidence="9">
    <location>
        <begin position="23"/>
        <end position="415"/>
    </location>
</feature>
<evidence type="ECO:0000256" key="5">
    <source>
        <dbReference type="ARBA" id="ARBA00023002"/>
    </source>
</evidence>
<comment type="caution">
    <text evidence="11">The sequence shown here is derived from an EMBL/GenBank/DDBJ whole genome shotgun (WGS) entry which is preliminary data.</text>
</comment>
<dbReference type="SUPFAM" id="SSF46626">
    <property type="entry name" value="Cytochrome c"/>
    <property type="match status" value="2"/>
</dbReference>
<dbReference type="Proteomes" id="UP001266357">
    <property type="component" value="Unassembled WGS sequence"/>
</dbReference>
<dbReference type="Pfam" id="PF03150">
    <property type="entry name" value="CCP_MauG"/>
    <property type="match status" value="1"/>
</dbReference>
<protein>
    <submittedName>
        <fullName evidence="11">Cytochrome c peroxidase</fullName>
        <ecNumber evidence="11">1.11.1.5</ecNumber>
    </submittedName>
</protein>